<feature type="transmembrane region" description="Helical" evidence="3">
    <location>
        <begin position="250"/>
        <end position="272"/>
    </location>
</feature>
<keyword evidence="3" id="KW-1133">Transmembrane helix</keyword>
<accession>A0A9X3RY49</accession>
<gene>
    <name evidence="4" type="ORF">OM076_00740</name>
</gene>
<dbReference type="AlphaFoldDB" id="A0A9X3RY49"/>
<dbReference type="Proteomes" id="UP001149140">
    <property type="component" value="Unassembled WGS sequence"/>
</dbReference>
<feature type="transmembrane region" description="Helical" evidence="3">
    <location>
        <begin position="365"/>
        <end position="386"/>
    </location>
</feature>
<dbReference type="RefSeq" id="WP_270037370.1">
    <property type="nucleotide sequence ID" value="NZ_JAPDOD010000001.1"/>
</dbReference>
<keyword evidence="1 2" id="KW-0808">Transferase</keyword>
<dbReference type="EMBL" id="JAPDOD010000001">
    <property type="protein sequence ID" value="MDA0158774.1"/>
    <property type="molecule type" value="Genomic_DNA"/>
</dbReference>
<dbReference type="Gene3D" id="1.20.120.1760">
    <property type="match status" value="1"/>
</dbReference>
<evidence type="ECO:0000256" key="2">
    <source>
        <dbReference type="RuleBase" id="RU003750"/>
    </source>
</evidence>
<evidence type="ECO:0000313" key="4">
    <source>
        <dbReference type="EMBL" id="MDA0158774.1"/>
    </source>
</evidence>
<feature type="transmembrane region" description="Helical" evidence="3">
    <location>
        <begin position="284"/>
        <end position="301"/>
    </location>
</feature>
<feature type="transmembrane region" description="Helical" evidence="3">
    <location>
        <begin position="208"/>
        <end position="229"/>
    </location>
</feature>
<dbReference type="Pfam" id="PF01066">
    <property type="entry name" value="CDP-OH_P_transf"/>
    <property type="match status" value="1"/>
</dbReference>
<comment type="similarity">
    <text evidence="2">Belongs to the CDP-alcohol phosphatidyltransferase class-I family.</text>
</comment>
<reference evidence="4" key="1">
    <citation type="submission" date="2022-10" db="EMBL/GenBank/DDBJ databases">
        <title>The WGS of Solirubrobacter ginsenosidimutans DSM 21036.</title>
        <authorList>
            <person name="Jiang Z."/>
        </authorList>
    </citation>
    <scope>NUCLEOTIDE SEQUENCE</scope>
    <source>
        <strain evidence="4">DSM 21036</strain>
    </source>
</reference>
<dbReference type="GO" id="GO:0008654">
    <property type="term" value="P:phospholipid biosynthetic process"/>
    <property type="evidence" value="ECO:0007669"/>
    <property type="project" value="InterPro"/>
</dbReference>
<evidence type="ECO:0000313" key="5">
    <source>
        <dbReference type="Proteomes" id="UP001149140"/>
    </source>
</evidence>
<feature type="transmembrane region" description="Helical" evidence="3">
    <location>
        <begin position="36"/>
        <end position="56"/>
    </location>
</feature>
<sequence>MTKRRTSRWTGLAAGLLAQALLLAVLETTAGVGVAGLAVGAACAVIIAAALARGLARRPGEELGPASWVTLARATLAVGVAALTVESFTHDVPVALLVVLSAVALVLDLADGPLARRTGTATALGARFDGEIDAFLILALSVYVVPAYGAWVLAAGAARYVFLAGECLLPWMRASIPRREWRRVAAGTQGVVLTVAAADVLPHTLMEILLAAALALLAASFGSVVWWLWRHRAEAPAIEADAVRPAPGPVRTGVATAISALALVLVWVAVVAPDHPNRLTLGGFARLPLELLAVVALAVLLPTAPRRMLAVIAGAVLSVLLLVKVLNIGFFTAFDRPFKPVDDSGYLGIGIETLRDGVGRSYADLVVVVAAVLSVVVLAIPVLALLRVTRVAAAHRDWALRSAAVLGALWVALYVAGTPVASSSTASLAVQEVRLVHTGLADRGALARELTHDRFRATPGDQLLTGLRGKDVLLVFVESYGKVAIQGSSLSPGVDAVLHRGSAQLQAAGFSARSAFLTSPTFGGLSWLAHSTMQSGIKVDGQRRYNQLVADNRLTLTAAFKRAGWRAVGALPANHRAWPEGFSYYHYDKIYDRRNLGYRGPGFGLPPMPDQYALAALQRRELAPPDRKPLFAEVDLISSHTPWTKIPRLIPWDQVGDGSIFNRIPPAASSRASLLGDSTRARKAYGQSIEYSLSTLFSFVQRYGNDNTVLVVLGDHQPSTVVSGQGASHDVPISVIAHDPKVLDQIAGWRWQDGLLPSSQAPVWPMAAFRDRFLGAFGSTPSSD</sequence>
<comment type="caution">
    <text evidence="4">The sequence shown here is derived from an EMBL/GenBank/DDBJ whole genome shotgun (WGS) entry which is preliminary data.</text>
</comment>
<feature type="transmembrane region" description="Helical" evidence="3">
    <location>
        <begin position="68"/>
        <end position="88"/>
    </location>
</feature>
<keyword evidence="3" id="KW-0812">Transmembrane</keyword>
<dbReference type="PROSITE" id="PS00379">
    <property type="entry name" value="CDP_ALCOHOL_P_TRANSF"/>
    <property type="match status" value="1"/>
</dbReference>
<dbReference type="GO" id="GO:0016020">
    <property type="term" value="C:membrane"/>
    <property type="evidence" value="ECO:0007669"/>
    <property type="project" value="InterPro"/>
</dbReference>
<dbReference type="Gene3D" id="3.40.720.10">
    <property type="entry name" value="Alkaline Phosphatase, subunit A"/>
    <property type="match status" value="1"/>
</dbReference>
<feature type="transmembrane region" description="Helical" evidence="3">
    <location>
        <begin position="398"/>
        <end position="417"/>
    </location>
</feature>
<dbReference type="InterPro" id="IPR043130">
    <property type="entry name" value="CDP-OH_PTrfase_TM_dom"/>
</dbReference>
<keyword evidence="5" id="KW-1185">Reference proteome</keyword>
<dbReference type="InterPro" id="IPR048254">
    <property type="entry name" value="CDP_ALCOHOL_P_TRANSF_CS"/>
</dbReference>
<proteinExistence type="inferred from homology"/>
<keyword evidence="3" id="KW-0472">Membrane</keyword>
<evidence type="ECO:0000256" key="3">
    <source>
        <dbReference type="SAM" id="Phobius"/>
    </source>
</evidence>
<dbReference type="SUPFAM" id="SSF53649">
    <property type="entry name" value="Alkaline phosphatase-like"/>
    <property type="match status" value="1"/>
</dbReference>
<dbReference type="InterPro" id="IPR000462">
    <property type="entry name" value="CDP-OH_P_trans"/>
</dbReference>
<dbReference type="GO" id="GO:0016780">
    <property type="term" value="F:phosphotransferase activity, for other substituted phosphate groups"/>
    <property type="evidence" value="ECO:0007669"/>
    <property type="project" value="InterPro"/>
</dbReference>
<feature type="transmembrane region" description="Helical" evidence="3">
    <location>
        <begin position="308"/>
        <end position="334"/>
    </location>
</feature>
<name>A0A9X3RY49_9ACTN</name>
<organism evidence="4 5">
    <name type="scientific">Solirubrobacter ginsenosidimutans</name>
    <dbReference type="NCBI Taxonomy" id="490573"/>
    <lineage>
        <taxon>Bacteria</taxon>
        <taxon>Bacillati</taxon>
        <taxon>Actinomycetota</taxon>
        <taxon>Thermoleophilia</taxon>
        <taxon>Solirubrobacterales</taxon>
        <taxon>Solirubrobacteraceae</taxon>
        <taxon>Solirubrobacter</taxon>
    </lineage>
</organism>
<feature type="transmembrane region" description="Helical" evidence="3">
    <location>
        <begin position="94"/>
        <end position="114"/>
    </location>
</feature>
<dbReference type="InterPro" id="IPR017850">
    <property type="entry name" value="Alkaline_phosphatase_core_sf"/>
</dbReference>
<protein>
    <submittedName>
        <fullName evidence="4">CDP-alcohol phosphatidyltransferase family protein</fullName>
    </submittedName>
</protein>
<evidence type="ECO:0000256" key="1">
    <source>
        <dbReference type="ARBA" id="ARBA00022679"/>
    </source>
</evidence>